<dbReference type="FunFam" id="3.40.50.20:FF:000001">
    <property type="entry name" value="Carbamoyl-phosphate synthase large chain"/>
    <property type="match status" value="1"/>
</dbReference>
<feature type="binding site" evidence="16">
    <location>
        <position position="839"/>
    </location>
    <ligand>
        <name>Mn(2+)</name>
        <dbReference type="ChEBI" id="CHEBI:29035"/>
        <label>4</label>
    </ligand>
</feature>
<dbReference type="PROSITE" id="PS50975">
    <property type="entry name" value="ATP_GRASP"/>
    <property type="match status" value="2"/>
</dbReference>
<feature type="binding site" evidence="16">
    <location>
        <position position="827"/>
    </location>
    <ligand>
        <name>Mn(2+)</name>
        <dbReference type="ChEBI" id="CHEBI:29035"/>
        <label>3</label>
    </ligand>
</feature>
<dbReference type="PANTHER" id="PTHR11405">
    <property type="entry name" value="CARBAMOYLTRANSFERASE FAMILY MEMBER"/>
    <property type="match status" value="1"/>
</dbReference>
<evidence type="ECO:0000256" key="1">
    <source>
        <dbReference type="ARBA" id="ARBA00001936"/>
    </source>
</evidence>
<dbReference type="Gene3D" id="1.10.1030.10">
    <property type="entry name" value="Carbamoyl-phosphate synthetase, large subunit oligomerisation domain"/>
    <property type="match status" value="1"/>
</dbReference>
<dbReference type="InterPro" id="IPR006275">
    <property type="entry name" value="CPSase_lsu"/>
</dbReference>
<dbReference type="GO" id="GO:0044205">
    <property type="term" value="P:'de novo' UMP biosynthetic process"/>
    <property type="evidence" value="ECO:0007669"/>
    <property type="project" value="UniProtKB-UniRule"/>
</dbReference>
<dbReference type="UniPathway" id="UPA00068">
    <property type="reaction ID" value="UER00171"/>
</dbReference>
<dbReference type="InterPro" id="IPR005483">
    <property type="entry name" value="CPSase_dom"/>
</dbReference>
<keyword evidence="6 16" id="KW-0436">Ligase</keyword>
<name>A0A133VK41_9EURY</name>
<keyword evidence="12" id="KW-0460">Magnesium</keyword>
<evidence type="ECO:0000256" key="3">
    <source>
        <dbReference type="ARBA" id="ARBA00005077"/>
    </source>
</evidence>
<sequence>MPKRTDIESIMVIGSGPIRIGQACEFDYSGSQACKALNEEGYKTILMNSNPATIMTDFDMADRTYIEPLSAEFATKVIEQERPDALLPTLGAQEGLNIASTLSEEGILEQHGVELIGAKADAIAKAENRTSFKQAMSNINVPYLKSKAVTEVEDALDVADEIGYPVVVRPAYTLGGSGGGSAFNPEELREIATRGISRSRINQVLIEESVEGWKEYELEVMRDSADNVVIICTVENMTPMGTHTGDSITCAPSQTLTDQEYQRMRDYSIDIIREIGVDTGGSNIQFAVNPENGRMIVVEMNPRVSRSSALASKATGFPIAKIAAKLAVGLTLDEIPNDITKETPASFEPTIDYTVVKAPRWPFDKLPGANRGLTTQMKSVGETMSIGRTFEEALQKAVRSLEIGRDGLGSDGNDLPVENVDMDRKLVTPTPERVFYVKKALMRGYSVEEVSELTGIDSWFVSRIKSIVEVEEEIREHDSIEEMPKEMIRKAKRYGFSDKQLAHIMNSEESKVRHYRKDQDVESTFKAVDTCAAEFEAKTPYYYSTYEEEDETQQTDEDSIMILGSGPNRIGQGIEFDYCCVQCAYALEEEGYETIMVNSNPETVSTDYDTSDKLYFEPLTVEDILNIIDKEDPEGVIVQFGGQTPLNIAEELEEEDVKILGTSPKSIDMSEDRERFGAMIDKLDLRQPEGGTARSYEEALEVAGKIGYPVLVRPSYVLGGRGMEIVYGEEELESYIEEAINVSPDKPILIDKFLEEAVEVEVDAVSDGKDVVLGGMMEHTEEAGVHSGDSACVFPPQSISDSAKEEMRRATEAMADELDVVGLMNIQFAVKNDKVYVLEVNPRASRTIPYLSKSTGVQLAKIATKVMTGKTLEELGFTEEVEVDHVSVKEAVFSFSNLPGVDTVLGPEMKATGEAMGIDSDFGKAYYKSQISAGMQLPERGNVFISVRNKDLRTVTLIASNLENLGFNIYATEGTGRKLKNMGVDVEIVPKVSDMERPNIVDLIKSEDIDLIINTPVGKGAKSDEFEIRSTAASFGIPYITTLAGATAAVNAIKRMRKGTIRVKPIQEYEEEI</sequence>
<feature type="binding site" evidence="16">
    <location>
        <position position="241"/>
    </location>
    <ligand>
        <name>ATP</name>
        <dbReference type="ChEBI" id="CHEBI:30616"/>
        <label>1</label>
    </ligand>
</feature>
<keyword evidence="14" id="KW-0464">Manganese</keyword>
<gene>
    <name evidence="16 20" type="primary">carB</name>
    <name evidence="20" type="ORF">AKJ51_02810</name>
</gene>
<accession>A0A133VK41</accession>
<evidence type="ECO:0000256" key="10">
    <source>
        <dbReference type="ARBA" id="ARBA00022741"/>
    </source>
</evidence>
<dbReference type="HAMAP" id="MF_01210_A">
    <property type="entry name" value="CPSase_L_chain_A"/>
    <property type="match status" value="1"/>
</dbReference>
<evidence type="ECO:0000256" key="16">
    <source>
        <dbReference type="HAMAP-Rule" id="MF_01210"/>
    </source>
</evidence>
<dbReference type="GO" id="GO:0004088">
    <property type="term" value="F:carbamoyl-phosphate synthase (glutamine-hydrolyzing) activity"/>
    <property type="evidence" value="ECO:0007669"/>
    <property type="project" value="UniProtKB-UniRule"/>
</dbReference>
<dbReference type="SMART" id="SM00851">
    <property type="entry name" value="MGS"/>
    <property type="match status" value="1"/>
</dbReference>
<feature type="binding site" evidence="16">
    <location>
        <position position="713"/>
    </location>
    <ligand>
        <name>ATP</name>
        <dbReference type="ChEBI" id="CHEBI:30616"/>
        <label>2</label>
    </ligand>
</feature>
<feature type="binding site" evidence="16">
    <location>
        <position position="841"/>
    </location>
    <ligand>
        <name>Mg(2+)</name>
        <dbReference type="ChEBI" id="CHEBI:18420"/>
        <label>4</label>
    </ligand>
</feature>
<feature type="region of interest" description="Carboxyphosphate synthetic domain" evidence="16">
    <location>
        <begin position="1"/>
        <end position="402"/>
    </location>
</feature>
<feature type="binding site" evidence="16">
    <location>
        <position position="210"/>
    </location>
    <ligand>
        <name>ATP</name>
        <dbReference type="ChEBI" id="CHEBI:30616"/>
        <label>1</label>
    </ligand>
</feature>
<keyword evidence="5 16" id="KW-0055">Arginine biosynthesis</keyword>
<evidence type="ECO:0000256" key="17">
    <source>
        <dbReference type="SAM" id="Phobius"/>
    </source>
</evidence>
<dbReference type="Pfam" id="PF02787">
    <property type="entry name" value="CPSase_L_D3"/>
    <property type="match status" value="1"/>
</dbReference>
<feature type="binding site" evidence="16">
    <location>
        <position position="299"/>
    </location>
    <ligand>
        <name>Mn(2+)</name>
        <dbReference type="ChEBI" id="CHEBI:29035"/>
        <label>1</label>
    </ligand>
</feature>
<dbReference type="InterPro" id="IPR016185">
    <property type="entry name" value="PreATP-grasp_dom_sf"/>
</dbReference>
<dbReference type="EC" id="6.3.4.16" evidence="16"/>
<evidence type="ECO:0000256" key="7">
    <source>
        <dbReference type="ARBA" id="ARBA00022605"/>
    </source>
</evidence>
<dbReference type="SUPFAM" id="SSF52440">
    <property type="entry name" value="PreATP-grasp domain"/>
    <property type="match status" value="2"/>
</dbReference>
<dbReference type="GO" id="GO:0005737">
    <property type="term" value="C:cytoplasm"/>
    <property type="evidence" value="ECO:0007669"/>
    <property type="project" value="TreeGrafter"/>
</dbReference>
<evidence type="ECO:0000256" key="4">
    <source>
        <dbReference type="ARBA" id="ARBA00009799"/>
    </source>
</evidence>
<dbReference type="PROSITE" id="PS00867">
    <property type="entry name" value="CPSASE_2"/>
    <property type="match status" value="1"/>
</dbReference>
<feature type="binding site" evidence="16">
    <location>
        <position position="784"/>
    </location>
    <ligand>
        <name>ATP</name>
        <dbReference type="ChEBI" id="CHEBI:30616"/>
        <label>2</label>
    </ligand>
</feature>
<keyword evidence="17" id="KW-1133">Transmembrane helix</keyword>
<dbReference type="EMBL" id="LHYE01000029">
    <property type="protein sequence ID" value="KXB06805.1"/>
    <property type="molecule type" value="Genomic_DNA"/>
</dbReference>
<dbReference type="NCBIfam" id="NF003671">
    <property type="entry name" value="PRK05294.1"/>
    <property type="match status" value="1"/>
</dbReference>
<feature type="binding site" evidence="16">
    <location>
        <position position="754"/>
    </location>
    <ligand>
        <name>ATP</name>
        <dbReference type="ChEBI" id="CHEBI:30616"/>
        <label>2</label>
    </ligand>
</feature>
<organism evidence="20 21">
    <name type="scientific">candidate division MSBL1 archaeon SCGC-AAA382A20</name>
    <dbReference type="NCBI Taxonomy" id="1698280"/>
    <lineage>
        <taxon>Archaea</taxon>
        <taxon>Methanobacteriati</taxon>
        <taxon>Methanobacteriota</taxon>
        <taxon>candidate division MSBL1</taxon>
    </lineage>
</organism>
<dbReference type="Proteomes" id="UP000070263">
    <property type="component" value="Unassembled WGS sequence"/>
</dbReference>
<comment type="function">
    <text evidence="16">Large subunit of the glutamine-dependent carbamoyl phosphate synthetase (CPSase). CPSase catalyzes the formation of carbamoyl phosphate from the ammonia moiety of glutamine, carbonate, and phosphate donated by ATP, constituting the first step of 2 biosynthetic pathways, one leading to arginine and/or urea and the other to pyrimidine nucleotides. The large subunit (synthetase) binds the substrates ammonia (free or transferred from glutamine from the small subunit), hydrogencarbonate and ATP and carries out an ATP-coupled ligase reaction, activating hydrogencarbonate by forming carboxy phosphate which reacts with ammonia to form carbamoyl phosphate.</text>
</comment>
<feature type="binding site" evidence="16">
    <location>
        <position position="759"/>
    </location>
    <ligand>
        <name>ATP</name>
        <dbReference type="ChEBI" id="CHEBI:30616"/>
        <label>2</label>
    </ligand>
</feature>
<dbReference type="GO" id="GO:0046872">
    <property type="term" value="F:metal ion binding"/>
    <property type="evidence" value="ECO:0007669"/>
    <property type="project" value="UniProtKB-KW"/>
</dbReference>
<dbReference type="InterPro" id="IPR011761">
    <property type="entry name" value="ATP-grasp"/>
</dbReference>
<dbReference type="FunFam" id="3.30.470.20:FF:000013">
    <property type="entry name" value="Carbamoyl-phosphate synthase large chain"/>
    <property type="match status" value="1"/>
</dbReference>
<evidence type="ECO:0000256" key="14">
    <source>
        <dbReference type="ARBA" id="ARBA00023211"/>
    </source>
</evidence>
<feature type="domain" description="ATP-grasp" evidence="18">
    <location>
        <begin position="133"/>
        <end position="328"/>
    </location>
</feature>
<dbReference type="PROSITE" id="PS00866">
    <property type="entry name" value="CPSASE_1"/>
    <property type="match status" value="2"/>
</dbReference>
<feature type="binding site" evidence="16">
    <location>
        <position position="785"/>
    </location>
    <ligand>
        <name>ATP</name>
        <dbReference type="ChEBI" id="CHEBI:30616"/>
        <label>2</label>
    </ligand>
</feature>
<evidence type="ECO:0000256" key="2">
    <source>
        <dbReference type="ARBA" id="ARBA00004812"/>
    </source>
</evidence>
<feature type="domain" description="MGS-like" evidence="19">
    <location>
        <begin position="935"/>
        <end position="1073"/>
    </location>
</feature>
<evidence type="ECO:0000256" key="13">
    <source>
        <dbReference type="ARBA" id="ARBA00022975"/>
    </source>
</evidence>
<evidence type="ECO:0000256" key="8">
    <source>
        <dbReference type="ARBA" id="ARBA00022723"/>
    </source>
</evidence>
<dbReference type="PATRIC" id="fig|1698280.3.peg.488"/>
<comment type="pathway">
    <text evidence="3 16">Amino-acid biosynthesis; L-arginine biosynthesis; carbamoyl phosphate from bicarbonate: step 1/1.</text>
</comment>
<feature type="binding site" evidence="16">
    <location>
        <position position="786"/>
    </location>
    <ligand>
        <name>ATP</name>
        <dbReference type="ChEBI" id="CHEBI:30616"/>
        <label>2</label>
    </ligand>
</feature>
<feature type="binding site" evidence="16">
    <location>
        <position position="301"/>
    </location>
    <ligand>
        <name>Mn(2+)</name>
        <dbReference type="ChEBI" id="CHEBI:29035"/>
        <label>2</label>
    </ligand>
</feature>
<keyword evidence="17" id="KW-0472">Membrane</keyword>
<feature type="binding site" evidence="16">
    <location>
        <position position="301"/>
    </location>
    <ligand>
        <name>Mg(2+)</name>
        <dbReference type="ChEBI" id="CHEBI:18420"/>
        <label>2</label>
    </ligand>
</feature>
<dbReference type="GO" id="GO:0006526">
    <property type="term" value="P:L-arginine biosynthetic process"/>
    <property type="evidence" value="ECO:0007669"/>
    <property type="project" value="UniProtKB-UniRule"/>
</dbReference>
<dbReference type="UniPathway" id="UPA00070">
    <property type="reaction ID" value="UER00115"/>
</dbReference>
<feature type="domain" description="ATP-grasp" evidence="18">
    <location>
        <begin position="677"/>
        <end position="868"/>
    </location>
</feature>
<keyword evidence="21" id="KW-1185">Reference proteome</keyword>
<comment type="catalytic activity">
    <reaction evidence="16">
        <text>hydrogencarbonate + L-glutamine + 2 ATP + H2O = carbamoyl phosphate + L-glutamate + 2 ADP + phosphate + 2 H(+)</text>
        <dbReference type="Rhea" id="RHEA:18633"/>
        <dbReference type="ChEBI" id="CHEBI:15377"/>
        <dbReference type="ChEBI" id="CHEBI:15378"/>
        <dbReference type="ChEBI" id="CHEBI:17544"/>
        <dbReference type="ChEBI" id="CHEBI:29985"/>
        <dbReference type="ChEBI" id="CHEBI:30616"/>
        <dbReference type="ChEBI" id="CHEBI:43474"/>
        <dbReference type="ChEBI" id="CHEBI:58228"/>
        <dbReference type="ChEBI" id="CHEBI:58359"/>
        <dbReference type="ChEBI" id="CHEBI:456216"/>
        <dbReference type="EC" id="6.3.5.5"/>
    </reaction>
</comment>
<proteinExistence type="inferred from homology"/>
<evidence type="ECO:0000259" key="19">
    <source>
        <dbReference type="PROSITE" id="PS51855"/>
    </source>
</evidence>
<feature type="binding site" evidence="16">
    <location>
        <position position="176"/>
    </location>
    <ligand>
        <name>ATP</name>
        <dbReference type="ChEBI" id="CHEBI:30616"/>
        <label>1</label>
    </ligand>
</feature>
<comment type="similarity">
    <text evidence="4 16">Belongs to the CarB family.</text>
</comment>
<dbReference type="NCBIfam" id="NF009455">
    <property type="entry name" value="PRK12815.1"/>
    <property type="match status" value="1"/>
</dbReference>
<dbReference type="InterPro" id="IPR005480">
    <property type="entry name" value="CPSase_lsu_oligo"/>
</dbReference>
<dbReference type="SUPFAM" id="SSF48108">
    <property type="entry name" value="Carbamoyl phosphate synthetase, large subunit connection domain"/>
    <property type="match status" value="1"/>
</dbReference>
<dbReference type="CDD" id="cd01424">
    <property type="entry name" value="MGS_CPS_II"/>
    <property type="match status" value="1"/>
</dbReference>
<feature type="binding site" evidence="16">
    <location>
        <position position="175"/>
    </location>
    <ligand>
        <name>ATP</name>
        <dbReference type="ChEBI" id="CHEBI:30616"/>
        <label>1</label>
    </ligand>
</feature>
<dbReference type="InterPro" id="IPR011607">
    <property type="entry name" value="MGS-like_dom"/>
</dbReference>
<feature type="binding site" evidence="16">
    <location>
        <position position="787"/>
    </location>
    <ligand>
        <name>ATP</name>
        <dbReference type="ChEBI" id="CHEBI:30616"/>
        <label>2</label>
    </ligand>
</feature>
<comment type="cofactor">
    <cofactor evidence="16">
        <name>Mg(2+)</name>
        <dbReference type="ChEBI" id="CHEBI:18420"/>
    </cofactor>
    <cofactor evidence="16">
        <name>Mn(2+)</name>
        <dbReference type="ChEBI" id="CHEBI:29035"/>
    </cofactor>
    <text evidence="16">Binds 4 Mg(2+) or Mn(2+) ions per subunit.</text>
</comment>
<dbReference type="EC" id="6.3.5.5" evidence="16"/>
<dbReference type="AlphaFoldDB" id="A0A133VK41"/>
<feature type="region of interest" description="Allosteric domain" evidence="16">
    <location>
        <begin position="937"/>
        <end position="1073"/>
    </location>
</feature>
<dbReference type="GO" id="GO:0004087">
    <property type="term" value="F:carbamoyl-phosphate synthase (ammonia) activity"/>
    <property type="evidence" value="ECO:0007669"/>
    <property type="project" value="UniProtKB-EC"/>
</dbReference>
<keyword evidence="9 16" id="KW-0677">Repeat</keyword>
<dbReference type="PROSITE" id="PS51855">
    <property type="entry name" value="MGS"/>
    <property type="match status" value="1"/>
</dbReference>
<feature type="binding site" evidence="16">
    <location>
        <position position="285"/>
    </location>
    <ligand>
        <name>Mg(2+)</name>
        <dbReference type="ChEBI" id="CHEBI:18420"/>
        <label>1</label>
    </ligand>
</feature>
<feature type="binding site" evidence="16">
    <location>
        <position position="129"/>
    </location>
    <ligand>
        <name>ATP</name>
        <dbReference type="ChEBI" id="CHEBI:30616"/>
        <label>1</label>
    </ligand>
</feature>
<evidence type="ECO:0000259" key="18">
    <source>
        <dbReference type="PROSITE" id="PS50975"/>
    </source>
</evidence>
<feature type="binding site" evidence="16">
    <location>
        <position position="215"/>
    </location>
    <ligand>
        <name>ATP</name>
        <dbReference type="ChEBI" id="CHEBI:30616"/>
        <label>1</label>
    </ligand>
</feature>
<feature type="binding site" evidence="16">
    <location>
        <position position="839"/>
    </location>
    <ligand>
        <name>ATP</name>
        <dbReference type="ChEBI" id="CHEBI:30616"/>
        <label>2</label>
    </ligand>
</feature>
<feature type="binding site" evidence="16">
    <location>
        <position position="299"/>
    </location>
    <ligand>
        <name>Mg(2+)</name>
        <dbReference type="ChEBI" id="CHEBI:18420"/>
        <label>1</label>
    </ligand>
</feature>
<feature type="binding site" evidence="16">
    <location>
        <position position="208"/>
    </location>
    <ligand>
        <name>ATP</name>
        <dbReference type="ChEBI" id="CHEBI:30616"/>
        <label>1</label>
    </ligand>
</feature>
<feature type="binding site" evidence="16">
    <location>
        <position position="285"/>
    </location>
    <ligand>
        <name>Mn(2+)</name>
        <dbReference type="ChEBI" id="CHEBI:29035"/>
        <label>1</label>
    </ligand>
</feature>
<evidence type="ECO:0000256" key="6">
    <source>
        <dbReference type="ARBA" id="ARBA00022598"/>
    </source>
</evidence>
<dbReference type="FunFam" id="3.30.1490.20:FF:000001">
    <property type="entry name" value="Carbamoyl-phosphate synthase large chain"/>
    <property type="match status" value="1"/>
</dbReference>
<dbReference type="Pfam" id="PF02786">
    <property type="entry name" value="CPSase_L_D2"/>
    <property type="match status" value="2"/>
</dbReference>
<comment type="catalytic activity">
    <reaction evidence="15 16">
        <text>hydrogencarbonate + NH4(+) + 2 ATP = carbamoyl phosphate + 2 ADP + phosphate + 2 H(+)</text>
        <dbReference type="Rhea" id="RHEA:18029"/>
        <dbReference type="ChEBI" id="CHEBI:15378"/>
        <dbReference type="ChEBI" id="CHEBI:17544"/>
        <dbReference type="ChEBI" id="CHEBI:28938"/>
        <dbReference type="ChEBI" id="CHEBI:30616"/>
        <dbReference type="ChEBI" id="CHEBI:43474"/>
        <dbReference type="ChEBI" id="CHEBI:58228"/>
        <dbReference type="ChEBI" id="CHEBI:456216"/>
        <dbReference type="EC" id="6.3.4.16"/>
    </reaction>
</comment>
<dbReference type="InterPro" id="IPR036897">
    <property type="entry name" value="CarbamoylP_synth_lsu_oligo_sf"/>
</dbReference>
<feature type="binding site" evidence="16">
    <location>
        <position position="841"/>
    </location>
    <ligand>
        <name>Mn(2+)</name>
        <dbReference type="ChEBI" id="CHEBI:29035"/>
        <label>4</label>
    </ligand>
</feature>
<keyword evidence="17" id="KW-0812">Transmembrane</keyword>
<dbReference type="InterPro" id="IPR036914">
    <property type="entry name" value="MGS-like_dom_sf"/>
</dbReference>
<dbReference type="FunFam" id="3.30.470.20:FF:000007">
    <property type="entry name" value="Carbamoyl-phosphate synthase large chain"/>
    <property type="match status" value="1"/>
</dbReference>
<dbReference type="Pfam" id="PF02142">
    <property type="entry name" value="MGS"/>
    <property type="match status" value="1"/>
</dbReference>
<dbReference type="FunFam" id="1.10.1030.10:FF:000002">
    <property type="entry name" value="Carbamoyl-phosphate synthase large chain"/>
    <property type="match status" value="1"/>
</dbReference>
<feature type="binding site" evidence="16">
    <location>
        <position position="827"/>
    </location>
    <ligand>
        <name>Mg(2+)</name>
        <dbReference type="ChEBI" id="CHEBI:18420"/>
        <label>3</label>
    </ligand>
</feature>
<dbReference type="InterPro" id="IPR033937">
    <property type="entry name" value="MGS_CPS_CarB"/>
</dbReference>
<feature type="binding site" evidence="16">
    <location>
        <position position="839"/>
    </location>
    <ligand>
        <name>Mg(2+)</name>
        <dbReference type="ChEBI" id="CHEBI:18420"/>
        <label>4</label>
    </ligand>
</feature>
<keyword evidence="7 16" id="KW-0028">Amino-acid biosynthesis</keyword>
<dbReference type="Gene3D" id="3.40.50.1380">
    <property type="entry name" value="Methylglyoxal synthase-like domain"/>
    <property type="match status" value="1"/>
</dbReference>
<keyword evidence="8" id="KW-0479">Metal-binding</keyword>
<feature type="binding site" evidence="16">
    <location>
        <position position="169"/>
    </location>
    <ligand>
        <name>ATP</name>
        <dbReference type="ChEBI" id="CHEBI:30616"/>
        <label>1</label>
    </ligand>
</feature>
<evidence type="ECO:0000256" key="9">
    <source>
        <dbReference type="ARBA" id="ARBA00022737"/>
    </source>
</evidence>
<comment type="subunit">
    <text evidence="16">Composed of two chains; the small (or glutamine) chain promotes the hydrolysis of glutamine to ammonia, which is used by the large (or ammonia) chain to synthesize carbamoyl phosphate. Tetramer of heterodimers (alpha,beta)4.</text>
</comment>
<dbReference type="GO" id="GO:0006541">
    <property type="term" value="P:glutamine metabolic process"/>
    <property type="evidence" value="ECO:0007669"/>
    <property type="project" value="TreeGrafter"/>
</dbReference>
<feature type="binding site" evidence="16">
    <location>
        <position position="243"/>
    </location>
    <ligand>
        <name>ATP</name>
        <dbReference type="ChEBI" id="CHEBI:30616"/>
        <label>1</label>
    </ligand>
</feature>
<comment type="cofactor">
    <cofactor evidence="1">
        <name>Mn(2+)</name>
        <dbReference type="ChEBI" id="CHEBI:29035"/>
    </cofactor>
</comment>
<feature type="binding site" evidence="16">
    <location>
        <position position="285"/>
    </location>
    <ligand>
        <name>ATP</name>
        <dbReference type="ChEBI" id="CHEBI:30616"/>
        <label>1</label>
    </ligand>
</feature>
<feature type="binding site" evidence="16">
    <location>
        <position position="752"/>
    </location>
    <ligand>
        <name>ATP</name>
        <dbReference type="ChEBI" id="CHEBI:30616"/>
        <label>2</label>
    </ligand>
</feature>
<dbReference type="PANTHER" id="PTHR11405:SF53">
    <property type="entry name" value="CARBAMOYL-PHOSPHATE SYNTHASE [AMMONIA], MITOCHONDRIAL"/>
    <property type="match status" value="1"/>
</dbReference>
<dbReference type="PRINTS" id="PR00098">
    <property type="entry name" value="CPSASE"/>
</dbReference>
<dbReference type="Pfam" id="PF25596">
    <property type="entry name" value="CPSase_L_D1"/>
    <property type="match status" value="2"/>
</dbReference>
<dbReference type="SMART" id="SM01096">
    <property type="entry name" value="CPSase_L_D3"/>
    <property type="match status" value="1"/>
</dbReference>
<dbReference type="InterPro" id="IPR058047">
    <property type="entry name" value="CPSase_preATP-grasp"/>
</dbReference>
<feature type="binding site" evidence="16">
    <location>
        <position position="839"/>
    </location>
    <ligand>
        <name>Mn(2+)</name>
        <dbReference type="ChEBI" id="CHEBI:29035"/>
        <label>3</label>
    </ligand>
</feature>
<feature type="binding site" evidence="16">
    <location>
        <position position="299"/>
    </location>
    <ligand>
        <name>ATP</name>
        <dbReference type="ChEBI" id="CHEBI:30616"/>
        <label>1</label>
    </ligand>
</feature>
<evidence type="ECO:0000256" key="11">
    <source>
        <dbReference type="ARBA" id="ARBA00022840"/>
    </source>
</evidence>
<dbReference type="Gene3D" id="3.40.50.20">
    <property type="match status" value="2"/>
</dbReference>
<dbReference type="Gene3D" id="3.30.470.20">
    <property type="entry name" value="ATP-grasp fold, B domain"/>
    <property type="match status" value="2"/>
</dbReference>
<feature type="binding site" evidence="16">
    <location>
        <position position="299"/>
    </location>
    <ligand>
        <name>Mn(2+)</name>
        <dbReference type="ChEBI" id="CHEBI:29035"/>
        <label>2</label>
    </ligand>
</feature>
<evidence type="ECO:0000256" key="15">
    <source>
        <dbReference type="ARBA" id="ARBA00047359"/>
    </source>
</evidence>
<comment type="caution">
    <text evidence="16">Lacks conserved residue(s) required for the propagation of feature annotation.</text>
</comment>
<reference evidence="20 21" key="1">
    <citation type="journal article" date="2016" name="Sci. Rep.">
        <title>Metabolic traits of an uncultured archaeal lineage -MSBL1- from brine pools of the Red Sea.</title>
        <authorList>
            <person name="Mwirichia R."/>
            <person name="Alam I."/>
            <person name="Rashid M."/>
            <person name="Vinu M."/>
            <person name="Ba-Alawi W."/>
            <person name="Anthony Kamau A."/>
            <person name="Kamanda Ngugi D."/>
            <person name="Goker M."/>
            <person name="Klenk H.P."/>
            <person name="Bajic V."/>
            <person name="Stingl U."/>
        </authorList>
    </citation>
    <scope>NUCLEOTIDE SEQUENCE [LARGE SCALE GENOMIC DNA]</scope>
    <source>
        <strain evidence="20">SCGC-AAA382A20</strain>
    </source>
</reference>
<dbReference type="SUPFAM" id="SSF56059">
    <property type="entry name" value="Glutathione synthetase ATP-binding domain-like"/>
    <property type="match status" value="2"/>
</dbReference>
<feature type="binding site" evidence="16">
    <location>
        <position position="839"/>
    </location>
    <ligand>
        <name>Mg(2+)</name>
        <dbReference type="ChEBI" id="CHEBI:18420"/>
        <label>3</label>
    </ligand>
</feature>
<keyword evidence="11 16" id="KW-0067">ATP-binding</keyword>
<dbReference type="GO" id="GO:0005524">
    <property type="term" value="F:ATP binding"/>
    <property type="evidence" value="ECO:0007669"/>
    <property type="project" value="UniProtKB-UniRule"/>
</dbReference>
<dbReference type="FunFam" id="3.40.50.20:FF:000003">
    <property type="entry name" value="Carbamoyl-phosphate synthase large chain"/>
    <property type="match status" value="1"/>
</dbReference>
<dbReference type="NCBIfam" id="TIGR01369">
    <property type="entry name" value="CPSaseII_lrg"/>
    <property type="match status" value="1"/>
</dbReference>
<feature type="binding site" evidence="16">
    <location>
        <position position="299"/>
    </location>
    <ligand>
        <name>Mg(2+)</name>
        <dbReference type="ChEBI" id="CHEBI:18420"/>
        <label>2</label>
    </ligand>
</feature>
<evidence type="ECO:0000256" key="12">
    <source>
        <dbReference type="ARBA" id="ARBA00022842"/>
    </source>
</evidence>
<evidence type="ECO:0000313" key="21">
    <source>
        <dbReference type="Proteomes" id="UP000070263"/>
    </source>
</evidence>
<comment type="caution">
    <text evidence="20">The sequence shown here is derived from an EMBL/GenBank/DDBJ whole genome shotgun (WGS) entry which is preliminary data.</text>
</comment>
<evidence type="ECO:0000256" key="5">
    <source>
        <dbReference type="ARBA" id="ARBA00022571"/>
    </source>
</evidence>
<keyword evidence="13 16" id="KW-0665">Pyrimidine biosynthesis</keyword>
<comment type="domain">
    <text evidence="16">The large subunit is composed of 2 ATP-grasp domains that are involved in binding the 2 ATP molecules needed for carbamoyl phosphate synthesis. The N-terminal ATP-grasp domain (referred to as the carboxyphosphate synthetic component) catalyzes the ATP-dependent phosphorylation of hydrogencarbonate to carboxyphosphate and the subsequent nucleophilic attack by ammonia to form a carbamate intermediate. The C-terminal ATP-grasp domain (referred to as the carbamoyl phosphate synthetic component) then catalyzes the phosphorylation of carbamate with the second ATP to form the end product carbamoyl phosphate. The reactive and unstable enzyme intermediates are sequentially channeled from one active site to the next through the interior of the protein over a distance of at least 96 A.</text>
</comment>
<dbReference type="InterPro" id="IPR005479">
    <property type="entry name" value="CPAse_ATP-bd"/>
</dbReference>
<evidence type="ECO:0000313" key="20">
    <source>
        <dbReference type="EMBL" id="KXB06805.1"/>
    </source>
</evidence>
<feature type="binding site" evidence="16">
    <location>
        <position position="827"/>
    </location>
    <ligand>
        <name>ATP</name>
        <dbReference type="ChEBI" id="CHEBI:30616"/>
        <label>2</label>
    </ligand>
</feature>
<dbReference type="SUPFAM" id="SSF52335">
    <property type="entry name" value="Methylglyoxal synthase-like"/>
    <property type="match status" value="1"/>
</dbReference>
<feature type="transmembrane region" description="Helical" evidence="17">
    <location>
        <begin position="1032"/>
        <end position="1053"/>
    </location>
</feature>
<keyword evidence="10 16" id="KW-0547">Nucleotide-binding</keyword>
<dbReference type="HAMAP" id="MF_01210_B">
    <property type="entry name" value="CPSase_L_chain_B"/>
    <property type="match status" value="1"/>
</dbReference>
<comment type="pathway">
    <text evidence="2 16">Pyrimidine metabolism; UMP biosynthesis via de novo pathway; (S)-dihydroorotate from bicarbonate: step 1/3.</text>
</comment>
<protein>
    <recommendedName>
        <fullName evidence="16">Carbamoyl phosphate synthase large chain</fullName>
        <ecNumber evidence="16">6.3.4.16</ecNumber>
        <ecNumber evidence="16">6.3.5.5</ecNumber>
    </recommendedName>
    <alternativeName>
        <fullName evidence="16">Carbamoyl phosphate synthetase ammonia chain</fullName>
    </alternativeName>
</protein>